<dbReference type="EMBL" id="MN738829">
    <property type="protein sequence ID" value="QHT38326.1"/>
    <property type="molecule type" value="Genomic_DNA"/>
</dbReference>
<dbReference type="EC" id="2.5.1.54" evidence="2"/>
<dbReference type="SUPFAM" id="SSF51569">
    <property type="entry name" value="Aldolase"/>
    <property type="match status" value="1"/>
</dbReference>
<proteinExistence type="inferred from homology"/>
<dbReference type="InterPro" id="IPR002480">
    <property type="entry name" value="DAHP_synth_2"/>
</dbReference>
<dbReference type="PANTHER" id="PTHR21337:SF0">
    <property type="entry name" value="PHOSPHO-2-DEHYDRO-3-DEOXYHEPTONATE ALDOLASE"/>
    <property type="match status" value="1"/>
</dbReference>
<dbReference type="GO" id="GO:0003849">
    <property type="term" value="F:3-deoxy-7-phosphoheptulonate synthase activity"/>
    <property type="evidence" value="ECO:0007669"/>
    <property type="project" value="UniProtKB-EC"/>
</dbReference>
<dbReference type="PANTHER" id="PTHR21337">
    <property type="entry name" value="PHOSPHO-2-DEHYDRO-3-DEOXYHEPTONATE ALDOLASE 1, 2"/>
    <property type="match status" value="1"/>
</dbReference>
<evidence type="ECO:0000256" key="3">
    <source>
        <dbReference type="ARBA" id="ARBA00022679"/>
    </source>
</evidence>
<protein>
    <recommendedName>
        <fullName evidence="2">3-deoxy-7-phosphoheptulonate synthase</fullName>
        <ecNumber evidence="2">2.5.1.54</ecNumber>
    </recommendedName>
</protein>
<dbReference type="GO" id="GO:0009073">
    <property type="term" value="P:aromatic amino acid family biosynthetic process"/>
    <property type="evidence" value="ECO:0007669"/>
    <property type="project" value="InterPro"/>
</dbReference>
<evidence type="ECO:0000256" key="1">
    <source>
        <dbReference type="ARBA" id="ARBA00008911"/>
    </source>
</evidence>
<sequence>MARLFLIFASYFAFGWAPSSWRKLKSSQIPNYRSEIAKNIVQDQLSQKTPLVISEEIDALTEELECVGNGEKFLLMGGDCAETFREHSTDNIILNYQLFILSTIMLMKNTGLNVVKIARMAGQFSKPRSENVEVIDGNVVHSYKGDMINREDPRKRDPDPRLMLKAYEQSAQTMNLLRALSNSNFSNINLDSWITSLHLSNIQPVIEDLQNQFKILKACGIEREKTLNSAVLYTGHEGLLLPYEEAFTRVDRYSGLHYDCSSHFQWIGERTRQLDEAHVEFFRGVNNPIGIKISDKIEPSELLGLLDVLNPANKMGRVTVITRMGKKIYRALPELIDAVQEHGKNVVWVCDPMHANGAVLNGRKTRYFDDIVEEVESFFEIHGGKGTVPGGIHLEMTGKYVTECTGGSFSNYKAGYDNFETSCDPRLNMYQTIELIEKVSKLI</sequence>
<dbReference type="Gene3D" id="3.20.20.70">
    <property type="entry name" value="Aldolase class I"/>
    <property type="match status" value="1"/>
</dbReference>
<comment type="similarity">
    <text evidence="1">Belongs to the class-II DAHP synthase family.</text>
</comment>
<dbReference type="Pfam" id="PF01474">
    <property type="entry name" value="DAHP_synth_2"/>
    <property type="match status" value="1"/>
</dbReference>
<name>A0A6C0F903_9ZZZZ</name>
<evidence type="ECO:0000256" key="2">
    <source>
        <dbReference type="ARBA" id="ARBA00012694"/>
    </source>
</evidence>
<dbReference type="InterPro" id="IPR013785">
    <property type="entry name" value="Aldolase_TIM"/>
</dbReference>
<keyword evidence="3" id="KW-0808">Transferase</keyword>
<evidence type="ECO:0000313" key="4">
    <source>
        <dbReference type="EMBL" id="QHT38326.1"/>
    </source>
</evidence>
<organism evidence="4">
    <name type="scientific">viral metagenome</name>
    <dbReference type="NCBI Taxonomy" id="1070528"/>
    <lineage>
        <taxon>unclassified sequences</taxon>
        <taxon>metagenomes</taxon>
        <taxon>organismal metagenomes</taxon>
    </lineage>
</organism>
<reference evidence="4" key="1">
    <citation type="journal article" date="2020" name="Nature">
        <title>Giant virus diversity and host interactions through global metagenomics.</title>
        <authorList>
            <person name="Schulz F."/>
            <person name="Roux S."/>
            <person name="Paez-Espino D."/>
            <person name="Jungbluth S."/>
            <person name="Walsh D.A."/>
            <person name="Denef V.J."/>
            <person name="McMahon K.D."/>
            <person name="Konstantinidis K.T."/>
            <person name="Eloe-Fadrosh E.A."/>
            <person name="Kyrpides N.C."/>
            <person name="Woyke T."/>
        </authorList>
    </citation>
    <scope>NUCLEOTIDE SEQUENCE</scope>
    <source>
        <strain evidence="4">GVMAG-S-ERX556101-89</strain>
    </source>
</reference>
<accession>A0A6C0F903</accession>
<dbReference type="AlphaFoldDB" id="A0A6C0F903"/>